<proteinExistence type="predicted"/>
<gene>
    <name evidence="1" type="ORF">DCW38_07755</name>
</gene>
<dbReference type="SUPFAM" id="SSF53146">
    <property type="entry name" value="Nitrogenase accessory factor-like"/>
    <property type="match status" value="1"/>
</dbReference>
<protein>
    <submittedName>
        <fullName evidence="1">Dinitrogenase iron-molybdenum cofactor</fullName>
    </submittedName>
</protein>
<comment type="caution">
    <text evidence="1">The sequence shown here is derived from an EMBL/GenBank/DDBJ whole genome shotgun (WGS) entry which is preliminary data.</text>
</comment>
<evidence type="ECO:0000313" key="2">
    <source>
        <dbReference type="Proteomes" id="UP000264062"/>
    </source>
</evidence>
<dbReference type="AlphaFoldDB" id="A0A350HBY9"/>
<reference evidence="1 2" key="1">
    <citation type="journal article" date="2018" name="Nat. Biotechnol.">
        <title>A standardized bacterial taxonomy based on genome phylogeny substantially revises the tree of life.</title>
        <authorList>
            <person name="Parks D.H."/>
            <person name="Chuvochina M."/>
            <person name="Waite D.W."/>
            <person name="Rinke C."/>
            <person name="Skarshewski A."/>
            <person name="Chaumeil P.A."/>
            <person name="Hugenholtz P."/>
        </authorList>
    </citation>
    <scope>NUCLEOTIDE SEQUENCE [LARGE SCALE GENOMIC DNA]</scope>
    <source>
        <strain evidence="1">UBA9956</strain>
    </source>
</reference>
<evidence type="ECO:0000313" key="1">
    <source>
        <dbReference type="EMBL" id="HAV93055.1"/>
    </source>
</evidence>
<feature type="non-terminal residue" evidence="1">
    <location>
        <position position="35"/>
    </location>
</feature>
<dbReference type="Proteomes" id="UP000264062">
    <property type="component" value="Unassembled WGS sequence"/>
</dbReference>
<dbReference type="EMBL" id="DMZY01000229">
    <property type="protein sequence ID" value="HAV93055.1"/>
    <property type="molecule type" value="Genomic_DNA"/>
</dbReference>
<accession>A0A350HBY9</accession>
<sequence length="35" mass="3880">MKIAIAAEGKQLSGHFGHCSMFHIYEIANKKASFI</sequence>
<name>A0A350HBY9_UNCW3</name>
<dbReference type="Gene3D" id="3.30.420.130">
    <property type="entry name" value="Dinitrogenase iron-molybdenum cofactor biosynthesis domain"/>
    <property type="match status" value="1"/>
</dbReference>
<organism evidence="1 2">
    <name type="scientific">candidate division WOR-3 bacterium</name>
    <dbReference type="NCBI Taxonomy" id="2052148"/>
    <lineage>
        <taxon>Bacteria</taxon>
        <taxon>Bacteria division WOR-3</taxon>
    </lineage>
</organism>
<dbReference type="InterPro" id="IPR036105">
    <property type="entry name" value="DiNase_FeMo-co_biosyn_sf"/>
</dbReference>